<feature type="domain" description="DUF4371" evidence="2">
    <location>
        <begin position="17"/>
        <end position="110"/>
    </location>
</feature>
<keyword evidence="1" id="KW-0732">Signal</keyword>
<sequence length="110" mass="12964">MKDLNVILLLIWYVRSTVQKDNLSILGSKIKGFIREEIRDSKFCIIVDEARDELKKKQMVIVLRFVDKEGFIRKQFFDLVHVKDTTLLALEKAIYEVLLRHCLNVDDIRG</sequence>
<evidence type="ECO:0000259" key="2">
    <source>
        <dbReference type="Pfam" id="PF14291"/>
    </source>
</evidence>
<dbReference type="PANTHER" id="PTHR45749">
    <property type="match status" value="1"/>
</dbReference>
<comment type="caution">
    <text evidence="3">The sequence shown here is derived from an EMBL/GenBank/DDBJ whole genome shotgun (WGS) entry which is preliminary data.</text>
</comment>
<evidence type="ECO:0000313" key="4">
    <source>
        <dbReference type="Proteomes" id="UP001358586"/>
    </source>
</evidence>
<feature type="chain" id="PRO_5045045268" description="DUF4371 domain-containing protein" evidence="1">
    <location>
        <begin position="20"/>
        <end position="110"/>
    </location>
</feature>
<proteinExistence type="predicted"/>
<accession>A0ABR0P9W1</accession>
<dbReference type="PANTHER" id="PTHR45749:SF37">
    <property type="entry name" value="OS05G0311600 PROTEIN"/>
    <property type="match status" value="1"/>
</dbReference>
<name>A0ABR0P9W1_GOSAR</name>
<dbReference type="EMBL" id="JARKNE010000007">
    <property type="protein sequence ID" value="KAK5818062.1"/>
    <property type="molecule type" value="Genomic_DNA"/>
</dbReference>
<dbReference type="Pfam" id="PF14291">
    <property type="entry name" value="DUF4371"/>
    <property type="match status" value="1"/>
</dbReference>
<feature type="signal peptide" evidence="1">
    <location>
        <begin position="1"/>
        <end position="19"/>
    </location>
</feature>
<evidence type="ECO:0000313" key="3">
    <source>
        <dbReference type="EMBL" id="KAK5818062.1"/>
    </source>
</evidence>
<dbReference type="Proteomes" id="UP001358586">
    <property type="component" value="Chromosome 7"/>
</dbReference>
<reference evidence="3 4" key="1">
    <citation type="submission" date="2023-03" db="EMBL/GenBank/DDBJ databases">
        <title>WGS of Gossypium arboreum.</title>
        <authorList>
            <person name="Yu D."/>
        </authorList>
    </citation>
    <scope>NUCLEOTIDE SEQUENCE [LARGE SCALE GENOMIC DNA]</scope>
    <source>
        <tissue evidence="3">Leaf</tissue>
    </source>
</reference>
<gene>
    <name evidence="3" type="ORF">PVK06_022993</name>
</gene>
<dbReference type="InterPro" id="IPR025398">
    <property type="entry name" value="DUF4371"/>
</dbReference>
<evidence type="ECO:0000256" key="1">
    <source>
        <dbReference type="SAM" id="SignalP"/>
    </source>
</evidence>
<protein>
    <recommendedName>
        <fullName evidence="2">DUF4371 domain-containing protein</fullName>
    </recommendedName>
</protein>
<keyword evidence="4" id="KW-1185">Reference proteome</keyword>
<organism evidence="3 4">
    <name type="scientific">Gossypium arboreum</name>
    <name type="common">Tree cotton</name>
    <name type="synonym">Gossypium nanking</name>
    <dbReference type="NCBI Taxonomy" id="29729"/>
    <lineage>
        <taxon>Eukaryota</taxon>
        <taxon>Viridiplantae</taxon>
        <taxon>Streptophyta</taxon>
        <taxon>Embryophyta</taxon>
        <taxon>Tracheophyta</taxon>
        <taxon>Spermatophyta</taxon>
        <taxon>Magnoliopsida</taxon>
        <taxon>eudicotyledons</taxon>
        <taxon>Gunneridae</taxon>
        <taxon>Pentapetalae</taxon>
        <taxon>rosids</taxon>
        <taxon>malvids</taxon>
        <taxon>Malvales</taxon>
        <taxon>Malvaceae</taxon>
        <taxon>Malvoideae</taxon>
        <taxon>Gossypium</taxon>
    </lineage>
</organism>